<evidence type="ECO:0008006" key="3">
    <source>
        <dbReference type="Google" id="ProtNLM"/>
    </source>
</evidence>
<evidence type="ECO:0000256" key="1">
    <source>
        <dbReference type="SAM" id="MobiDB-lite"/>
    </source>
</evidence>
<feature type="region of interest" description="Disordered" evidence="1">
    <location>
        <begin position="221"/>
        <end position="241"/>
    </location>
</feature>
<reference evidence="2" key="1">
    <citation type="submission" date="2021-01" db="EMBL/GenBank/DDBJ databases">
        <authorList>
            <person name="Corre E."/>
            <person name="Pelletier E."/>
            <person name="Niang G."/>
            <person name="Scheremetjew M."/>
            <person name="Finn R."/>
            <person name="Kale V."/>
            <person name="Holt S."/>
            <person name="Cochrane G."/>
            <person name="Meng A."/>
            <person name="Brown T."/>
            <person name="Cohen L."/>
        </authorList>
    </citation>
    <scope>NUCLEOTIDE SEQUENCE</scope>
    <source>
        <strain evidence="2">Pop2</strain>
    </source>
</reference>
<protein>
    <recommendedName>
        <fullName evidence="3">START domain-containing protein</fullName>
    </recommendedName>
</protein>
<accession>A0A7S2EL86</accession>
<feature type="region of interest" description="Disordered" evidence="1">
    <location>
        <begin position="172"/>
        <end position="194"/>
    </location>
</feature>
<feature type="compositionally biased region" description="Low complexity" evidence="1">
    <location>
        <begin position="282"/>
        <end position="292"/>
    </location>
</feature>
<sequence length="626" mass="66763">MFGGFTGRPNITSISGGDNFAEKTSSSFMTSSTVDTTSAAYLLDEDTHEVDDEDDDELLPFALEEEEEEEVVVEEGGVLISSPLYTSGVSADNNNNNTDRNSNSIVMNSSSLSPILAQTSISFTTATTTPLSSPLSPLPLPDDFTTAINNVSASLDFSQLMKEADDTIVTAGLNDDNEDGTRMSTSHSATTAPMMTNTSIPKEEKLQSQQQDGIWEYLFRGNNNNNTQQDPSSSPCTKNTTTANNTMQLISIPIMVPPVQQSMRSNSNTNITTADAVTTPLSSQQQPSSPSSCIYSPNNVKAVQTSPSSFRLSTVIPLRSHLSCTTRQHRSSPSSSSLSTSSCSSVREVIDIIANPDLFKLWCDSISSVLLIETIGNNTTSSSNDDIYKTQENREYDGEWIKITTSNFIPPPPSSSSTKKCSSYSLSSCLSTTCITTKTYLGFPTHGNVTMFVERSRGSIGFTLGPFPGSGGIMVHHTIMVYSVMSDDGSDAVEIVDQVQLSRQGEEEHLNSSMGGVDNEDDSNGCCCFYCGGQCCNDFKNVFCCEPKIIGHMNQAISSLEKLRTLIELGGETAAFGGNGGDNAGRTTMVPLFMGSGGGGGGGGMSCGRSLLIGMEQDDGRTPLLG</sequence>
<feature type="compositionally biased region" description="Polar residues" evidence="1">
    <location>
        <begin position="182"/>
        <end position="194"/>
    </location>
</feature>
<dbReference type="EMBL" id="HBGN01026233">
    <property type="protein sequence ID" value="CAD9341597.1"/>
    <property type="molecule type" value="Transcribed_RNA"/>
</dbReference>
<feature type="region of interest" description="Disordered" evidence="1">
    <location>
        <begin position="278"/>
        <end position="298"/>
    </location>
</feature>
<dbReference type="AlphaFoldDB" id="A0A7S2EL86"/>
<proteinExistence type="predicted"/>
<name>A0A7S2EL86_9STRA</name>
<organism evidence="2">
    <name type="scientific">Ditylum brightwellii</name>
    <dbReference type="NCBI Taxonomy" id="49249"/>
    <lineage>
        <taxon>Eukaryota</taxon>
        <taxon>Sar</taxon>
        <taxon>Stramenopiles</taxon>
        <taxon>Ochrophyta</taxon>
        <taxon>Bacillariophyta</taxon>
        <taxon>Mediophyceae</taxon>
        <taxon>Lithodesmiophycidae</taxon>
        <taxon>Lithodesmiales</taxon>
        <taxon>Lithodesmiaceae</taxon>
        <taxon>Ditylum</taxon>
    </lineage>
</organism>
<gene>
    <name evidence="2" type="ORF">DBRI1063_LOCUS16857</name>
</gene>
<evidence type="ECO:0000313" key="2">
    <source>
        <dbReference type="EMBL" id="CAD9341597.1"/>
    </source>
</evidence>